<dbReference type="RefSeq" id="WP_207128696.1">
    <property type="nucleotide sequence ID" value="NZ_BOPO01000130.1"/>
</dbReference>
<name>A0A8J4AIB8_9ACTN</name>
<organism evidence="2 3">
    <name type="scientific">Actinocatenispora comari</name>
    <dbReference type="NCBI Taxonomy" id="2807577"/>
    <lineage>
        <taxon>Bacteria</taxon>
        <taxon>Bacillati</taxon>
        <taxon>Actinomycetota</taxon>
        <taxon>Actinomycetes</taxon>
        <taxon>Micromonosporales</taxon>
        <taxon>Micromonosporaceae</taxon>
        <taxon>Actinocatenispora</taxon>
    </lineage>
</organism>
<evidence type="ECO:0000313" key="3">
    <source>
        <dbReference type="Proteomes" id="UP000614996"/>
    </source>
</evidence>
<dbReference type="Pfam" id="PF00494">
    <property type="entry name" value="SQS_PSY"/>
    <property type="match status" value="1"/>
</dbReference>
<keyword evidence="3" id="KW-1185">Reference proteome</keyword>
<dbReference type="SFLD" id="SFLDG01018">
    <property type="entry name" value="Squalene/Phytoene_Synthase_Lik"/>
    <property type="match status" value="1"/>
</dbReference>
<evidence type="ECO:0000256" key="1">
    <source>
        <dbReference type="SAM" id="MobiDB-lite"/>
    </source>
</evidence>
<dbReference type="InterPro" id="IPR002060">
    <property type="entry name" value="Squ/phyt_synthse"/>
</dbReference>
<gene>
    <name evidence="2" type="ORF">NUM_63640</name>
</gene>
<comment type="caution">
    <text evidence="2">The sequence shown here is derived from an EMBL/GenBank/DDBJ whole genome shotgun (WGS) entry which is preliminary data.</text>
</comment>
<dbReference type="Gene3D" id="1.10.600.10">
    <property type="entry name" value="Farnesyl Diphosphate Synthase"/>
    <property type="match status" value="1"/>
</dbReference>
<dbReference type="AlphaFoldDB" id="A0A8J4AIB8"/>
<dbReference type="SUPFAM" id="SSF48576">
    <property type="entry name" value="Terpenoid synthases"/>
    <property type="match status" value="1"/>
</dbReference>
<dbReference type="EMBL" id="BOPO01000130">
    <property type="protein sequence ID" value="GIL31110.1"/>
    <property type="molecule type" value="Genomic_DNA"/>
</dbReference>
<dbReference type="GO" id="GO:0016114">
    <property type="term" value="P:terpenoid biosynthetic process"/>
    <property type="evidence" value="ECO:0007669"/>
    <property type="project" value="UniProtKB-ARBA"/>
</dbReference>
<dbReference type="GO" id="GO:0004311">
    <property type="term" value="F:geranylgeranyl diphosphate synthase activity"/>
    <property type="evidence" value="ECO:0007669"/>
    <property type="project" value="InterPro"/>
</dbReference>
<dbReference type="InterPro" id="IPR044843">
    <property type="entry name" value="Trans_IPPS_bact-type"/>
</dbReference>
<sequence>MTTAHPDDVSADPGSGPDRLAVTADPTTQAGAENFPVALRVLPAAPRRHLLAIYGYARMVDDIGDEYTGDRLARLDEVEQELRGLYAGRPAGERVLRELAPTIEACGIPAEVLVRLIEANRVDQVVARYATFDQLADYCTLSANPVGELVLYVFGRHTAARVALSDRICTALQIVEHLQDIAEDHRAGRVYLPQEDLDRFGVTEADLAAPRANTALRNLVAYEAERAAAWLAAGEPLLGSLHGFARLAVGGYAAGGRAALAALARSGYDPLPGPPKASKAMVVGALLRTTFGRRA</sequence>
<dbReference type="SFLD" id="SFLDS00005">
    <property type="entry name" value="Isoprenoid_Synthase_Type_I"/>
    <property type="match status" value="1"/>
</dbReference>
<accession>A0A8J4AIB8</accession>
<dbReference type="Proteomes" id="UP000614996">
    <property type="component" value="Unassembled WGS sequence"/>
</dbReference>
<dbReference type="InterPro" id="IPR033904">
    <property type="entry name" value="Trans_IPPS_HH"/>
</dbReference>
<dbReference type="PANTHER" id="PTHR31480">
    <property type="entry name" value="BIFUNCTIONAL LYCOPENE CYCLASE/PHYTOENE SYNTHASE"/>
    <property type="match status" value="1"/>
</dbReference>
<feature type="region of interest" description="Disordered" evidence="1">
    <location>
        <begin position="1"/>
        <end position="23"/>
    </location>
</feature>
<reference evidence="3" key="1">
    <citation type="journal article" date="2021" name="Int. J. Syst. Evol. Microbiol.">
        <title>Actinocatenispora comari sp. nov., an endophytic actinomycete isolated from aerial parts of Comarum salesowianum.</title>
        <authorList>
            <person name="Oyunbileg N."/>
            <person name="Iizaka Y."/>
            <person name="Hamada M."/>
            <person name="Davaapurev B.O."/>
            <person name="Fukumoto A."/>
            <person name="Tsetseg B."/>
            <person name="Kato F."/>
            <person name="Tamura T."/>
            <person name="Batkhuu J."/>
            <person name="Anzai Y."/>
        </authorList>
    </citation>
    <scope>NUCLEOTIDE SEQUENCE [LARGE SCALE GENOMIC DNA]</scope>
    <source>
        <strain evidence="3">NUM-2625</strain>
    </source>
</reference>
<evidence type="ECO:0000313" key="2">
    <source>
        <dbReference type="EMBL" id="GIL31110.1"/>
    </source>
</evidence>
<dbReference type="GO" id="GO:0051996">
    <property type="term" value="F:squalene synthase [NAD(P)H] activity"/>
    <property type="evidence" value="ECO:0007669"/>
    <property type="project" value="InterPro"/>
</dbReference>
<dbReference type="InterPro" id="IPR008949">
    <property type="entry name" value="Isoprenoid_synthase_dom_sf"/>
</dbReference>
<dbReference type="SFLD" id="SFLDG01212">
    <property type="entry name" value="Phytoene_synthase_like"/>
    <property type="match status" value="1"/>
</dbReference>
<protein>
    <submittedName>
        <fullName evidence="2">Phytoene synthase</fullName>
    </submittedName>
</protein>
<dbReference type="CDD" id="cd00683">
    <property type="entry name" value="Trans_IPPS_HH"/>
    <property type="match status" value="1"/>
</dbReference>
<dbReference type="NCBIfam" id="TIGR03464">
    <property type="entry name" value="HpnC"/>
    <property type="match status" value="1"/>
</dbReference>
<proteinExistence type="predicted"/>
<dbReference type="InterPro" id="IPR017827">
    <property type="entry name" value="HSQ_synthase_HpnC"/>
</dbReference>